<keyword evidence="3" id="KW-1185">Reference proteome</keyword>
<feature type="region of interest" description="Disordered" evidence="1">
    <location>
        <begin position="239"/>
        <end position="260"/>
    </location>
</feature>
<accession>A0ABP1R475</accession>
<dbReference type="EMBL" id="CAXLJM020000054">
    <property type="protein sequence ID" value="CAL8117361.1"/>
    <property type="molecule type" value="Genomic_DNA"/>
</dbReference>
<feature type="compositionally biased region" description="Pro residues" evidence="1">
    <location>
        <begin position="104"/>
        <end position="116"/>
    </location>
</feature>
<feature type="region of interest" description="Disordered" evidence="1">
    <location>
        <begin position="87"/>
        <end position="206"/>
    </location>
</feature>
<name>A0ABP1R475_9HEXA</name>
<dbReference type="Proteomes" id="UP001642540">
    <property type="component" value="Unassembled WGS sequence"/>
</dbReference>
<comment type="caution">
    <text evidence="2">The sequence shown here is derived from an EMBL/GenBank/DDBJ whole genome shotgun (WGS) entry which is preliminary data.</text>
</comment>
<feature type="compositionally biased region" description="Basic and acidic residues" evidence="1">
    <location>
        <begin position="152"/>
        <end position="176"/>
    </location>
</feature>
<feature type="region of interest" description="Disordered" evidence="1">
    <location>
        <begin position="1"/>
        <end position="39"/>
    </location>
</feature>
<reference evidence="2 3" key="1">
    <citation type="submission" date="2024-08" db="EMBL/GenBank/DDBJ databases">
        <authorList>
            <person name="Cucini C."/>
            <person name="Frati F."/>
        </authorList>
    </citation>
    <scope>NUCLEOTIDE SEQUENCE [LARGE SCALE GENOMIC DNA]</scope>
</reference>
<proteinExistence type="predicted"/>
<evidence type="ECO:0000313" key="2">
    <source>
        <dbReference type="EMBL" id="CAL8117361.1"/>
    </source>
</evidence>
<sequence length="373" mass="41157">MSSAMVGRSHSDAEAIQGEDTYHEESGEVATRSSRLEENKDELQRLQLESQQLEALMKQRIIKMQNHMLLLNQENSILEKQMQLEYEDEAASSFGADKGLGPTPRRPTVPPPPPPTKASSTERKGEKEGWSHGERVFAASKAPTNPSVTVMGERRHPFPNKEEKESALPIPEERVHRFLPTPRRPTIPPSPSPTPASSTEREGETDGWRHNQGVFAACAVPTNAPGTVKGEWRHPVPKTEEKESYKPRFHGSTSRLGTPQILGHGGKEAIHQHVPTRSMEVVPAVSCEEALANALLKVLSAQSKTTEKFVARQSLKKRNLAGSSPTMLTATEEPATVGDNADDNYEMKNNIKELLKLANSTSEKVTILENYAT</sequence>
<evidence type="ECO:0000313" key="3">
    <source>
        <dbReference type="Proteomes" id="UP001642540"/>
    </source>
</evidence>
<feature type="region of interest" description="Disordered" evidence="1">
    <location>
        <begin position="321"/>
        <end position="342"/>
    </location>
</feature>
<protein>
    <submittedName>
        <fullName evidence="2">Uncharacterized protein</fullName>
    </submittedName>
</protein>
<feature type="compositionally biased region" description="Basic and acidic residues" evidence="1">
    <location>
        <begin position="120"/>
        <end position="135"/>
    </location>
</feature>
<gene>
    <name evidence="2" type="ORF">ODALV1_LOCUS17656</name>
</gene>
<feature type="compositionally biased region" description="Pro residues" evidence="1">
    <location>
        <begin position="182"/>
        <end position="194"/>
    </location>
</feature>
<evidence type="ECO:0000256" key="1">
    <source>
        <dbReference type="SAM" id="MobiDB-lite"/>
    </source>
</evidence>
<organism evidence="2 3">
    <name type="scientific">Orchesella dallaii</name>
    <dbReference type="NCBI Taxonomy" id="48710"/>
    <lineage>
        <taxon>Eukaryota</taxon>
        <taxon>Metazoa</taxon>
        <taxon>Ecdysozoa</taxon>
        <taxon>Arthropoda</taxon>
        <taxon>Hexapoda</taxon>
        <taxon>Collembola</taxon>
        <taxon>Entomobryomorpha</taxon>
        <taxon>Entomobryoidea</taxon>
        <taxon>Orchesellidae</taxon>
        <taxon>Orchesellinae</taxon>
        <taxon>Orchesella</taxon>
    </lineage>
</organism>